<keyword evidence="2" id="KW-1185">Reference proteome</keyword>
<accession>A0A5B0G7J7</accession>
<dbReference type="Proteomes" id="UP000325273">
    <property type="component" value="Unassembled WGS sequence"/>
</dbReference>
<proteinExistence type="predicted"/>
<reference evidence="1 2" key="1">
    <citation type="submission" date="2019-08" db="EMBL/GenBank/DDBJ databases">
        <title>Paraburkholderia sp. DCY113.</title>
        <authorList>
            <person name="Kang J."/>
        </authorList>
    </citation>
    <scope>NUCLEOTIDE SEQUENCE [LARGE SCALE GENOMIC DNA]</scope>
    <source>
        <strain evidence="1 2">DCY113</strain>
    </source>
</reference>
<dbReference type="EMBL" id="VTUZ01000056">
    <property type="protein sequence ID" value="KAA0998581.1"/>
    <property type="molecule type" value="Genomic_DNA"/>
</dbReference>
<name>A0A5B0G7J7_9BURK</name>
<gene>
    <name evidence="1" type="ORF">FVF58_44100</name>
</gene>
<organism evidence="1 2">
    <name type="scientific">Paraburkholderia panacisoli</name>
    <dbReference type="NCBI Taxonomy" id="2603818"/>
    <lineage>
        <taxon>Bacteria</taxon>
        <taxon>Pseudomonadati</taxon>
        <taxon>Pseudomonadota</taxon>
        <taxon>Betaproteobacteria</taxon>
        <taxon>Burkholderiales</taxon>
        <taxon>Burkholderiaceae</taxon>
        <taxon>Paraburkholderia</taxon>
    </lineage>
</organism>
<dbReference type="RefSeq" id="WP_149675880.1">
    <property type="nucleotide sequence ID" value="NZ_VTUZ01000056.1"/>
</dbReference>
<evidence type="ECO:0000313" key="1">
    <source>
        <dbReference type="EMBL" id="KAA0998581.1"/>
    </source>
</evidence>
<comment type="caution">
    <text evidence="1">The sequence shown here is derived from an EMBL/GenBank/DDBJ whole genome shotgun (WGS) entry which is preliminary data.</text>
</comment>
<dbReference type="AlphaFoldDB" id="A0A5B0G7J7"/>
<evidence type="ECO:0000313" key="2">
    <source>
        <dbReference type="Proteomes" id="UP000325273"/>
    </source>
</evidence>
<protein>
    <submittedName>
        <fullName evidence="1">Uncharacterized protein</fullName>
    </submittedName>
</protein>
<sequence length="121" mass="13303">MSTASVSGTADELRRPKYAYKSVQIAKTIPQIHQALFDYQAKCRNVGEIIVDPSGKRIVIKDTSQQLARGSVWLLIDITADAGGAQLKSYLVKPEFWTSFVDETIGAINNPNACYVRQGQA</sequence>